<dbReference type="Proteomes" id="UP000054359">
    <property type="component" value="Unassembled WGS sequence"/>
</dbReference>
<evidence type="ECO:0000313" key="3">
    <source>
        <dbReference type="Proteomes" id="UP000054359"/>
    </source>
</evidence>
<keyword evidence="1" id="KW-1133">Transmembrane helix</keyword>
<proteinExistence type="predicted"/>
<keyword evidence="3" id="KW-1185">Reference proteome</keyword>
<sequence length="206" mass="23854">MVIKTAVATVVDYIYRSIRYSIDTVVYILIIAATVITMVLNAALSLLILSEEIIIAYLILPWTPTSRIGDIFYFLKRWGFPGRISLTLYIVFALIFVTVNIIGLELHYLQVNKNLQLSFEEFKNSLISSLKLFIVIHRFLHLLSNEAALRRTCSLLRKRLKFEQNEELDEKQLAEGLDDDLEVESLKYELEKAKSELEAMRLSYSR</sequence>
<dbReference type="OMA" id="FIVIHRF"/>
<protein>
    <submittedName>
        <fullName evidence="2">Uncharacterized protein</fullName>
    </submittedName>
</protein>
<evidence type="ECO:0000256" key="1">
    <source>
        <dbReference type="SAM" id="Phobius"/>
    </source>
</evidence>
<feature type="non-terminal residue" evidence="2">
    <location>
        <position position="206"/>
    </location>
</feature>
<feature type="transmembrane region" description="Helical" evidence="1">
    <location>
        <begin position="54"/>
        <end position="75"/>
    </location>
</feature>
<feature type="transmembrane region" description="Helical" evidence="1">
    <location>
        <begin position="25"/>
        <end position="48"/>
    </location>
</feature>
<name>A0A087UL50_STEMI</name>
<keyword evidence="1" id="KW-0472">Membrane</keyword>
<keyword evidence="1" id="KW-0812">Transmembrane</keyword>
<gene>
    <name evidence="2" type="ORF">X975_21978</name>
</gene>
<accession>A0A087UL50</accession>
<reference evidence="2 3" key="1">
    <citation type="submission" date="2013-11" db="EMBL/GenBank/DDBJ databases">
        <title>Genome sequencing of Stegodyphus mimosarum.</title>
        <authorList>
            <person name="Bechsgaard J."/>
        </authorList>
    </citation>
    <scope>NUCLEOTIDE SEQUENCE [LARGE SCALE GENOMIC DNA]</scope>
</reference>
<organism evidence="2 3">
    <name type="scientific">Stegodyphus mimosarum</name>
    <name type="common">African social velvet spider</name>
    <dbReference type="NCBI Taxonomy" id="407821"/>
    <lineage>
        <taxon>Eukaryota</taxon>
        <taxon>Metazoa</taxon>
        <taxon>Ecdysozoa</taxon>
        <taxon>Arthropoda</taxon>
        <taxon>Chelicerata</taxon>
        <taxon>Arachnida</taxon>
        <taxon>Araneae</taxon>
        <taxon>Araneomorphae</taxon>
        <taxon>Entelegynae</taxon>
        <taxon>Eresoidea</taxon>
        <taxon>Eresidae</taxon>
        <taxon>Stegodyphus</taxon>
    </lineage>
</organism>
<dbReference type="AlphaFoldDB" id="A0A087UL50"/>
<dbReference type="EMBL" id="KK120344">
    <property type="protein sequence ID" value="KFM78089.1"/>
    <property type="molecule type" value="Genomic_DNA"/>
</dbReference>
<feature type="transmembrane region" description="Helical" evidence="1">
    <location>
        <begin position="87"/>
        <end position="109"/>
    </location>
</feature>
<evidence type="ECO:0000313" key="2">
    <source>
        <dbReference type="EMBL" id="KFM78089.1"/>
    </source>
</evidence>
<dbReference type="OrthoDB" id="6432320at2759"/>